<evidence type="ECO:0000256" key="8">
    <source>
        <dbReference type="ARBA" id="ARBA00063644"/>
    </source>
</evidence>
<dbReference type="InterPro" id="IPR050220">
    <property type="entry name" value="Type_II_DNA_Topoisomerases"/>
</dbReference>
<dbReference type="RefSeq" id="WP_011563005.1">
    <property type="nucleotide sequence ID" value="NC_008148.1"/>
</dbReference>
<dbReference type="Pfam" id="PF03989">
    <property type="entry name" value="DNA_gyraseA_C"/>
    <property type="match status" value="6"/>
</dbReference>
<evidence type="ECO:0000256" key="4">
    <source>
        <dbReference type="ARBA" id="ARBA00022840"/>
    </source>
</evidence>
<comment type="subunit">
    <text evidence="8">Heterotetramer composed of ParC and ParE.</text>
</comment>
<dbReference type="GO" id="GO:0006265">
    <property type="term" value="P:DNA topological change"/>
    <property type="evidence" value="ECO:0007669"/>
    <property type="project" value="UniProtKB-UniRule"/>
</dbReference>
<dbReference type="Gene3D" id="1.10.268.10">
    <property type="entry name" value="Topoisomerase, domain 3"/>
    <property type="match status" value="1"/>
</dbReference>
<keyword evidence="6 9" id="KW-0238">DNA-binding</keyword>
<evidence type="ECO:0000256" key="10">
    <source>
        <dbReference type="PROSITE-ProRule" id="PRU01384"/>
    </source>
</evidence>
<dbReference type="PANTHER" id="PTHR43493">
    <property type="entry name" value="DNA GYRASE/TOPOISOMERASE SUBUNIT A"/>
    <property type="match status" value="1"/>
</dbReference>
<dbReference type="PROSITE" id="PS52040">
    <property type="entry name" value="TOPO_IIA"/>
    <property type="match status" value="1"/>
</dbReference>
<dbReference type="InterPro" id="IPR005743">
    <property type="entry name" value="GyrA"/>
</dbReference>
<dbReference type="FunFam" id="3.30.1360.40:FF:000002">
    <property type="entry name" value="DNA gyrase subunit A"/>
    <property type="match status" value="1"/>
</dbReference>
<evidence type="ECO:0000256" key="5">
    <source>
        <dbReference type="ARBA" id="ARBA00023029"/>
    </source>
</evidence>
<name>Q1B041_RUBXD</name>
<feature type="compositionally biased region" description="Acidic residues" evidence="11">
    <location>
        <begin position="817"/>
        <end position="832"/>
    </location>
</feature>
<dbReference type="SUPFAM" id="SSF56719">
    <property type="entry name" value="Type II DNA topoisomerase"/>
    <property type="match status" value="1"/>
</dbReference>
<feature type="domain" description="Topo IIA-type catalytic" evidence="12">
    <location>
        <begin position="35"/>
        <end position="500"/>
    </location>
</feature>
<dbReference type="Gene3D" id="3.30.1360.40">
    <property type="match status" value="1"/>
</dbReference>
<dbReference type="OrthoDB" id="9806486at2"/>
<evidence type="ECO:0000256" key="11">
    <source>
        <dbReference type="SAM" id="MobiDB-lite"/>
    </source>
</evidence>
<comment type="subcellular location">
    <subcellularLocation>
        <location evidence="9">Cytoplasm</location>
    </subcellularLocation>
</comment>
<dbReference type="Gene3D" id="2.120.10.90">
    <property type="entry name" value="DNA gyrase/topoisomerase IV, subunit A, C-terminal"/>
    <property type="match status" value="1"/>
</dbReference>
<dbReference type="PhylomeDB" id="Q1B041"/>
<dbReference type="NCBIfam" id="NF004044">
    <property type="entry name" value="PRK05561.1"/>
    <property type="match status" value="1"/>
</dbReference>
<dbReference type="GO" id="GO:0034335">
    <property type="term" value="F:DNA negative supercoiling activity"/>
    <property type="evidence" value="ECO:0007669"/>
    <property type="project" value="UniProtKB-ARBA"/>
</dbReference>
<dbReference type="EC" id="5.6.2.2" evidence="9"/>
<dbReference type="CDD" id="cd00187">
    <property type="entry name" value="TOP4c"/>
    <property type="match status" value="1"/>
</dbReference>
<evidence type="ECO:0000256" key="9">
    <source>
        <dbReference type="HAMAP-Rule" id="MF_01897"/>
    </source>
</evidence>
<feature type="short sequence motif" description="GyrA-box" evidence="9">
    <location>
        <begin position="527"/>
        <end position="533"/>
    </location>
</feature>
<accession>Q1B041</accession>
<dbReference type="Gene3D" id="3.90.199.10">
    <property type="entry name" value="Topoisomerase II, domain 5"/>
    <property type="match status" value="1"/>
</dbReference>
<dbReference type="InterPro" id="IPR006691">
    <property type="entry name" value="GyrA/parC_rep"/>
</dbReference>
<dbReference type="InterPro" id="IPR002205">
    <property type="entry name" value="Topo_IIA_dom_A"/>
</dbReference>
<dbReference type="InterPro" id="IPR035516">
    <property type="entry name" value="Gyrase/topoIV_suA_C"/>
</dbReference>
<dbReference type="AlphaFoldDB" id="Q1B041"/>
<dbReference type="GO" id="GO:0003677">
    <property type="term" value="F:DNA binding"/>
    <property type="evidence" value="ECO:0007669"/>
    <property type="project" value="UniProtKB-UniRule"/>
</dbReference>
<dbReference type="KEGG" id="rxy:Rxyl_0006"/>
<dbReference type="GO" id="GO:0005737">
    <property type="term" value="C:cytoplasm"/>
    <property type="evidence" value="ECO:0007669"/>
    <property type="project" value="UniProtKB-SubCell"/>
</dbReference>
<evidence type="ECO:0000313" key="14">
    <source>
        <dbReference type="Proteomes" id="UP000006637"/>
    </source>
</evidence>
<gene>
    <name evidence="9" type="primary">gyrA</name>
    <name evidence="13" type="ordered locus">Rxyl_0006</name>
</gene>
<proteinExistence type="inferred from homology"/>
<comment type="miscellaneous">
    <text evidence="9">Few gyrases are as efficient as E.coli at forming negative supercoils. Not all organisms have 2 type II topoisomerases; in organisms with a single type II topoisomerase this enzyme also has to decatenate newly replicated chromosomes.</text>
</comment>
<dbReference type="GO" id="GO:0005524">
    <property type="term" value="F:ATP binding"/>
    <property type="evidence" value="ECO:0007669"/>
    <property type="project" value="UniProtKB-UniRule"/>
</dbReference>
<comment type="subunit">
    <text evidence="9">Heterotetramer, composed of two GyrA and two GyrB chains. In the heterotetramer, GyrA contains the active site tyrosine that forms a transient covalent intermediate with DNA, while GyrB binds cofactors and catalyzes ATP hydrolysis.</text>
</comment>
<dbReference type="FunFam" id="2.120.10.90:FF:000005">
    <property type="entry name" value="DNA topoisomerase 4 subunit A"/>
    <property type="match status" value="1"/>
</dbReference>
<evidence type="ECO:0000313" key="13">
    <source>
        <dbReference type="EMBL" id="ABG02987.1"/>
    </source>
</evidence>
<dbReference type="HAMAP" id="MF_01897">
    <property type="entry name" value="GyrA"/>
    <property type="match status" value="1"/>
</dbReference>
<organism evidence="13 14">
    <name type="scientific">Rubrobacter xylanophilus (strain DSM 9941 / JCM 11954 / NBRC 16129 / PRD-1)</name>
    <dbReference type="NCBI Taxonomy" id="266117"/>
    <lineage>
        <taxon>Bacteria</taxon>
        <taxon>Bacillati</taxon>
        <taxon>Actinomycetota</taxon>
        <taxon>Rubrobacteria</taxon>
        <taxon>Rubrobacterales</taxon>
        <taxon>Rubrobacteraceae</taxon>
        <taxon>Rubrobacter</taxon>
    </lineage>
</organism>
<dbReference type="FunFam" id="1.10.268.10:FF:000001">
    <property type="entry name" value="DNA gyrase subunit A"/>
    <property type="match status" value="1"/>
</dbReference>
<dbReference type="Pfam" id="PF00521">
    <property type="entry name" value="DNA_topoisoIV"/>
    <property type="match status" value="1"/>
</dbReference>
<keyword evidence="3 9" id="KW-0547">Nucleotide-binding</keyword>
<dbReference type="SMART" id="SM00434">
    <property type="entry name" value="TOP4c"/>
    <property type="match status" value="1"/>
</dbReference>
<dbReference type="eggNOG" id="COG0188">
    <property type="taxonomic scope" value="Bacteria"/>
</dbReference>
<dbReference type="InterPro" id="IPR013760">
    <property type="entry name" value="Topo_IIA-like_dom_sf"/>
</dbReference>
<comment type="function">
    <text evidence="9">A type II topoisomerase that negatively supercoils closed circular double-stranded (ds) DNA in an ATP-dependent manner to modulate DNA topology and maintain chromosomes in an underwound state. Negative supercoiling favors strand separation, and DNA replication, transcription, recombination and repair, all of which involve strand separation. Also able to catalyze the interconversion of other topological isomers of dsDNA rings, including catenanes and knotted rings. Type II topoisomerases break and join 2 DNA strands simultaneously in an ATP-dependent manner.</text>
</comment>
<dbReference type="NCBIfam" id="TIGR01063">
    <property type="entry name" value="gyrA"/>
    <property type="match status" value="1"/>
</dbReference>
<dbReference type="InterPro" id="IPR013758">
    <property type="entry name" value="Topo_IIA_A/C_ab"/>
</dbReference>
<reference evidence="13 14" key="1">
    <citation type="submission" date="2006-06" db="EMBL/GenBank/DDBJ databases">
        <title>Complete sequence of Rubrobacter xylanophilus DSM 9941.</title>
        <authorList>
            <consortium name="US DOE Joint Genome Institute"/>
            <person name="Copeland A."/>
            <person name="Lucas S."/>
            <person name="Lapidus A."/>
            <person name="Barry K."/>
            <person name="Detter J.C."/>
            <person name="Glavina del Rio T."/>
            <person name="Hammon N."/>
            <person name="Israni S."/>
            <person name="Dalin E."/>
            <person name="Tice H."/>
            <person name="Pitluck S."/>
            <person name="Munk A.C."/>
            <person name="Brettin T."/>
            <person name="Bruce D."/>
            <person name="Han C."/>
            <person name="Tapia R."/>
            <person name="Gilna P."/>
            <person name="Schmutz J."/>
            <person name="Larimer F."/>
            <person name="Land M."/>
            <person name="Hauser L."/>
            <person name="Kyrpides N."/>
            <person name="Lykidis A."/>
            <person name="da Costa M.S."/>
            <person name="Rainey F.A."/>
            <person name="Empadinhas N."/>
            <person name="Jolivet E."/>
            <person name="Battista J.R."/>
            <person name="Richardson P."/>
        </authorList>
    </citation>
    <scope>NUCLEOTIDE SEQUENCE [LARGE SCALE GENOMIC DNA]</scope>
    <source>
        <strain evidence="14">DSM 9941 / NBRC 16129 / PRD-1</strain>
    </source>
</reference>
<evidence type="ECO:0000256" key="1">
    <source>
        <dbReference type="ARBA" id="ARBA00000185"/>
    </source>
</evidence>
<dbReference type="HOGENOM" id="CLU_002977_6_1_11"/>
<keyword evidence="7 9" id="KW-0413">Isomerase</keyword>
<evidence type="ECO:0000256" key="6">
    <source>
        <dbReference type="ARBA" id="ARBA00023125"/>
    </source>
</evidence>
<comment type="similarity">
    <text evidence="2 9">Belongs to the type II topoisomerase GyrA/ParC subunit family.</text>
</comment>
<dbReference type="FunFam" id="3.90.199.10:FF:000001">
    <property type="entry name" value="DNA gyrase subunit A"/>
    <property type="match status" value="1"/>
</dbReference>
<dbReference type="GO" id="GO:0005694">
    <property type="term" value="C:chromosome"/>
    <property type="evidence" value="ECO:0007669"/>
    <property type="project" value="InterPro"/>
</dbReference>
<comment type="catalytic activity">
    <reaction evidence="1 9 10">
        <text>ATP-dependent breakage, passage and rejoining of double-stranded DNA.</text>
        <dbReference type="EC" id="5.6.2.2"/>
    </reaction>
</comment>
<feature type="active site" description="O-(5'-phospho-DNA)-tyrosine intermediate" evidence="9 10">
    <location>
        <position position="123"/>
    </location>
</feature>
<dbReference type="Proteomes" id="UP000006637">
    <property type="component" value="Chromosome"/>
</dbReference>
<dbReference type="STRING" id="266117.Rxyl_0006"/>
<evidence type="ECO:0000256" key="2">
    <source>
        <dbReference type="ARBA" id="ARBA00008263"/>
    </source>
</evidence>
<dbReference type="EMBL" id="CP000386">
    <property type="protein sequence ID" value="ABG02987.1"/>
    <property type="molecule type" value="Genomic_DNA"/>
</dbReference>
<keyword evidence="5 9" id="KW-0799">Topoisomerase</keyword>
<keyword evidence="14" id="KW-1185">Reference proteome</keyword>
<keyword evidence="4 9" id="KW-0067">ATP-binding</keyword>
<keyword evidence="9" id="KW-0963">Cytoplasm</keyword>
<dbReference type="GO" id="GO:0009330">
    <property type="term" value="C:DNA topoisomerase type II (double strand cut, ATP-hydrolyzing) complex"/>
    <property type="evidence" value="ECO:0007669"/>
    <property type="project" value="TreeGrafter"/>
</dbReference>
<dbReference type="InterPro" id="IPR013757">
    <property type="entry name" value="Topo_IIA_A_a_sf"/>
</dbReference>
<dbReference type="SUPFAM" id="SSF101904">
    <property type="entry name" value="GyrA/ParC C-terminal domain-like"/>
    <property type="match status" value="1"/>
</dbReference>
<feature type="region of interest" description="Disordered" evidence="11">
    <location>
        <begin position="808"/>
        <end position="852"/>
    </location>
</feature>
<evidence type="ECO:0000259" key="12">
    <source>
        <dbReference type="PROSITE" id="PS52040"/>
    </source>
</evidence>
<protein>
    <recommendedName>
        <fullName evidence="9">DNA gyrase subunit A</fullName>
        <ecNumber evidence="9">5.6.2.2</ecNumber>
    </recommendedName>
</protein>
<dbReference type="NCBIfam" id="NF004043">
    <property type="entry name" value="PRK05560.1"/>
    <property type="match status" value="1"/>
</dbReference>
<dbReference type="PANTHER" id="PTHR43493:SF5">
    <property type="entry name" value="DNA GYRASE SUBUNIT A, CHLOROPLASTIC_MITOCHONDRIAL"/>
    <property type="match status" value="1"/>
</dbReference>
<evidence type="ECO:0000256" key="7">
    <source>
        <dbReference type="ARBA" id="ARBA00023235"/>
    </source>
</evidence>
<dbReference type="GO" id="GO:0006261">
    <property type="term" value="P:DNA-templated DNA replication"/>
    <property type="evidence" value="ECO:0007669"/>
    <property type="project" value="UniProtKB-UniRule"/>
</dbReference>
<sequence>MLDTFSGNIQPHSIEDEIRSSFLSYAMSVIVSRALPDVRDGLKPVHRRVLYAMHDLGLQPNRPYRKSATVVGEVIGKYHPHGDAAVYDTLVRLAQDFSMRHPLVDGQGNFGSVDGDPAAAMRYTEARLTRIATEMLRDINADTVNFVPNFDESQREPEVLPARFPNLLVNGADGIAVGMATKIPPHNLGEVIDATVALIEDPELDDEGLARYIKGPDFPTGGIVVGTRGIREAIRTGRGSVRVRAKAHTEQIKGNRTQIVVTELPYQVNKAQLLQKIAELVKDRKISDIADLRDESDRGGMRIVIELKREAVPKVVLNNLFKHTQMQQSFGVNLVALVDGVPKTLSYKEALRHYIAHQFEVVTRRTRHELGRARARAHILEGLLIALSNLDEVVETIRRSRNVETARRNLVKRFRLSERQAQAILDLRLQRLTALERRKVEQDHRDLVEKIEYLEGVLADESKVYGIIREELLEIKAAYADERRTAITAQEGAEFEVEDLIAEEEMVISISHEGYLKSVPIGSFRKQGRGGVGVAGMELKEGDYIEHLFITTTHHYMLFFTNRGKVYRLKVHQLPRMGRAAKGRHVANLLPLAPGERIAAVISTRDFDEAEYLLFATRRGMVKKTPFRDYNTPLKNEGIIAIKLAGGDELIAVRHASDEDEVVFVTRDGKGLRFRQGDVRPMGRATAGVKGITLKGDDALLSMDVVSDEAADLFMVTEKGFGKRTAISEFRPQGRGGQGVIAMKVNGERGKIAGVQVVRPGLHELVIVSNMGTTIRIDSDSVPRQGRAAQGVRVMNLREGDSVSALAKVVSSRGEPGEPDELALDGITEEEAERSATGSRPAPAANGGRKRG</sequence>
<evidence type="ECO:0000256" key="3">
    <source>
        <dbReference type="ARBA" id="ARBA00022741"/>
    </source>
</evidence>